<proteinExistence type="predicted"/>
<evidence type="ECO:0000313" key="1">
    <source>
        <dbReference type="EMBL" id="KAJ0029960.1"/>
    </source>
</evidence>
<comment type="caution">
    <text evidence="1">The sequence shown here is derived from an EMBL/GenBank/DDBJ whole genome shotgun (WGS) entry which is preliminary data.</text>
</comment>
<dbReference type="EMBL" id="CM047743">
    <property type="protein sequence ID" value="KAJ0029960.1"/>
    <property type="molecule type" value="Genomic_DNA"/>
</dbReference>
<evidence type="ECO:0000313" key="2">
    <source>
        <dbReference type="Proteomes" id="UP001163603"/>
    </source>
</evidence>
<accession>A0ACC0Y609</accession>
<protein>
    <submittedName>
        <fullName evidence="1">Uncharacterized protein</fullName>
    </submittedName>
</protein>
<gene>
    <name evidence="1" type="ORF">Pint_14557</name>
</gene>
<dbReference type="Proteomes" id="UP001163603">
    <property type="component" value="Chromosome 8"/>
</dbReference>
<sequence>MVNRLKGIEFEDWIGYGRCSTALWVRFFYFLLYVGIPHCEGAANTKSPWNATGSGSVLISVEGYLQVEQESRGPNQIIVDVVGMDQESRDFGGYDDGGMKMTCQRMTNLREVFRKSGTQGLSLVRILREISSLRYACRKALADSQPRIRGQFAKTEEPGMSRRQ</sequence>
<organism evidence="1 2">
    <name type="scientific">Pistacia integerrima</name>
    <dbReference type="NCBI Taxonomy" id="434235"/>
    <lineage>
        <taxon>Eukaryota</taxon>
        <taxon>Viridiplantae</taxon>
        <taxon>Streptophyta</taxon>
        <taxon>Embryophyta</taxon>
        <taxon>Tracheophyta</taxon>
        <taxon>Spermatophyta</taxon>
        <taxon>Magnoliopsida</taxon>
        <taxon>eudicotyledons</taxon>
        <taxon>Gunneridae</taxon>
        <taxon>Pentapetalae</taxon>
        <taxon>rosids</taxon>
        <taxon>malvids</taxon>
        <taxon>Sapindales</taxon>
        <taxon>Anacardiaceae</taxon>
        <taxon>Pistacia</taxon>
    </lineage>
</organism>
<keyword evidence="2" id="KW-1185">Reference proteome</keyword>
<name>A0ACC0Y609_9ROSI</name>
<reference evidence="2" key="1">
    <citation type="journal article" date="2023" name="G3 (Bethesda)">
        <title>Genome assembly and association tests identify interacting loci associated with vigor, precocity, and sex in interspecific pistachio rootstocks.</title>
        <authorList>
            <person name="Palmer W."/>
            <person name="Jacygrad E."/>
            <person name="Sagayaradj S."/>
            <person name="Cavanaugh K."/>
            <person name="Han R."/>
            <person name="Bertier L."/>
            <person name="Beede B."/>
            <person name="Kafkas S."/>
            <person name="Golino D."/>
            <person name="Preece J."/>
            <person name="Michelmore R."/>
        </authorList>
    </citation>
    <scope>NUCLEOTIDE SEQUENCE [LARGE SCALE GENOMIC DNA]</scope>
</reference>